<proteinExistence type="predicted"/>
<organism evidence="1 2">
    <name type="scientific">Bythopirellula polymerisocia</name>
    <dbReference type="NCBI Taxonomy" id="2528003"/>
    <lineage>
        <taxon>Bacteria</taxon>
        <taxon>Pseudomonadati</taxon>
        <taxon>Planctomycetota</taxon>
        <taxon>Planctomycetia</taxon>
        <taxon>Pirellulales</taxon>
        <taxon>Lacipirellulaceae</taxon>
        <taxon>Bythopirellula</taxon>
    </lineage>
</organism>
<dbReference type="RefSeq" id="WP_146450542.1">
    <property type="nucleotide sequence ID" value="NZ_SJPS01000003.1"/>
</dbReference>
<dbReference type="InterPro" id="IPR011989">
    <property type="entry name" value="ARM-like"/>
</dbReference>
<dbReference type="Gene3D" id="1.25.10.10">
    <property type="entry name" value="Leucine-rich Repeat Variant"/>
    <property type="match status" value="2"/>
</dbReference>
<evidence type="ECO:0000313" key="2">
    <source>
        <dbReference type="Proteomes" id="UP000318437"/>
    </source>
</evidence>
<comment type="caution">
    <text evidence="1">The sequence shown here is derived from an EMBL/GenBank/DDBJ whole genome shotgun (WGS) entry which is preliminary data.</text>
</comment>
<dbReference type="InterPro" id="IPR016024">
    <property type="entry name" value="ARM-type_fold"/>
</dbReference>
<dbReference type="AlphaFoldDB" id="A0A5C6CRZ4"/>
<reference evidence="1 2" key="1">
    <citation type="submission" date="2019-02" db="EMBL/GenBank/DDBJ databases">
        <title>Deep-cultivation of Planctomycetes and their phenomic and genomic characterization uncovers novel biology.</title>
        <authorList>
            <person name="Wiegand S."/>
            <person name="Jogler M."/>
            <person name="Boedeker C."/>
            <person name="Pinto D."/>
            <person name="Vollmers J."/>
            <person name="Rivas-Marin E."/>
            <person name="Kohn T."/>
            <person name="Peeters S.H."/>
            <person name="Heuer A."/>
            <person name="Rast P."/>
            <person name="Oberbeckmann S."/>
            <person name="Bunk B."/>
            <person name="Jeske O."/>
            <person name="Meyerdierks A."/>
            <person name="Storesund J.E."/>
            <person name="Kallscheuer N."/>
            <person name="Luecker S."/>
            <person name="Lage O.M."/>
            <person name="Pohl T."/>
            <person name="Merkel B.J."/>
            <person name="Hornburger P."/>
            <person name="Mueller R.-W."/>
            <person name="Bruemmer F."/>
            <person name="Labrenz M."/>
            <person name="Spormann A.M."/>
            <person name="Op Den Camp H."/>
            <person name="Overmann J."/>
            <person name="Amann R."/>
            <person name="Jetten M.S.M."/>
            <person name="Mascher T."/>
            <person name="Medema M.H."/>
            <person name="Devos D.P."/>
            <person name="Kaster A.-K."/>
            <person name="Ovreas L."/>
            <person name="Rohde M."/>
            <person name="Galperin M.Y."/>
            <person name="Jogler C."/>
        </authorList>
    </citation>
    <scope>NUCLEOTIDE SEQUENCE [LARGE SCALE GENOMIC DNA]</scope>
    <source>
        <strain evidence="1 2">Pla144</strain>
    </source>
</reference>
<protein>
    <submittedName>
        <fullName evidence="1">HEAT repeat protein</fullName>
    </submittedName>
</protein>
<name>A0A5C6CRZ4_9BACT</name>
<dbReference type="EMBL" id="SJPS01000003">
    <property type="protein sequence ID" value="TWU27320.1"/>
    <property type="molecule type" value="Genomic_DNA"/>
</dbReference>
<sequence length="536" mass="59435">MKTPIELTFDVLANSRNESANEVLLAGFEQKSGPLYLGALKTILARRSKETHSAVIKRWHDFDEEEREFVIEARGRISGALRDALLTDDSVLFGNACQIIELMAEYDLVPNLLTLAEHTSSPHAADAAALVQRLTANLSDLLQSPAIGNNNGDPQVFRKSVLDGLKRSLDRFRYHKRTEILDAFCLICGPDDYLLLTILDDPHHPCFKGICQVLASSDYPTIHNLLADLLQSEKAPATILSIISHRTDREFICQLLGLFDQERTAAFSRNLKRLRSFSWLNAPTHRLSGFEEQDQLRAVQLLSASGVSSDTKLDAIEELVINGEPAGRATACDALAEFSGDHANHLILQAVYDTAPQVQAAATRQLRDRHIPGTMPLLSDLLDSKHEEVRCSAREALAEFSFENFVKTYDGLSEEARQTTGNLVQRVDEEYLPMLKEEFTSPGVKRRLRAIEIALLLEVVPFVVDNLIALLTDNDHIVRTAAAEALRYWPVPEVQAALESAAHDRSAAVQNAARSSLTVFASYEPTNSTGFAEVQQ</sequence>
<evidence type="ECO:0000313" key="1">
    <source>
        <dbReference type="EMBL" id="TWU27320.1"/>
    </source>
</evidence>
<keyword evidence="2" id="KW-1185">Reference proteome</keyword>
<accession>A0A5C6CRZ4</accession>
<dbReference type="Proteomes" id="UP000318437">
    <property type="component" value="Unassembled WGS sequence"/>
</dbReference>
<dbReference type="OrthoDB" id="231319at2"/>
<gene>
    <name evidence="1" type="ORF">Pla144_20920</name>
</gene>
<dbReference type="SUPFAM" id="SSF48371">
    <property type="entry name" value="ARM repeat"/>
    <property type="match status" value="1"/>
</dbReference>